<sequence>MTITPEVTEYEDLRWPSENGSWLDYEVEQQHERFRKTHECAVLSETINNGRQLSTTPEAAEEEINDAQQLQSQNSVRHRSYTIIVKTL</sequence>
<evidence type="ECO:0000313" key="1">
    <source>
        <dbReference type="EMBL" id="CAF4675924.1"/>
    </source>
</evidence>
<name>A0A8S2ZZF9_9BILA</name>
<organism evidence="1 2">
    <name type="scientific">Didymodactylos carnosus</name>
    <dbReference type="NCBI Taxonomy" id="1234261"/>
    <lineage>
        <taxon>Eukaryota</taxon>
        <taxon>Metazoa</taxon>
        <taxon>Spiralia</taxon>
        <taxon>Gnathifera</taxon>
        <taxon>Rotifera</taxon>
        <taxon>Eurotatoria</taxon>
        <taxon>Bdelloidea</taxon>
        <taxon>Philodinida</taxon>
        <taxon>Philodinidae</taxon>
        <taxon>Didymodactylos</taxon>
    </lineage>
</organism>
<reference evidence="1" key="1">
    <citation type="submission" date="2021-02" db="EMBL/GenBank/DDBJ databases">
        <authorList>
            <person name="Nowell W R."/>
        </authorList>
    </citation>
    <scope>NUCLEOTIDE SEQUENCE</scope>
</reference>
<accession>A0A8S2ZZF9</accession>
<dbReference type="AlphaFoldDB" id="A0A8S2ZZF9"/>
<protein>
    <submittedName>
        <fullName evidence="1">Uncharacterized protein</fullName>
    </submittedName>
</protein>
<comment type="caution">
    <text evidence="1">The sequence shown here is derived from an EMBL/GenBank/DDBJ whole genome shotgun (WGS) entry which is preliminary data.</text>
</comment>
<evidence type="ECO:0000313" key="2">
    <source>
        <dbReference type="Proteomes" id="UP000681722"/>
    </source>
</evidence>
<gene>
    <name evidence="1" type="ORF">SRO942_LOCUS50968</name>
</gene>
<dbReference type="EMBL" id="CAJOBC010152000">
    <property type="protein sequence ID" value="CAF4675924.1"/>
    <property type="molecule type" value="Genomic_DNA"/>
</dbReference>
<proteinExistence type="predicted"/>
<dbReference type="Proteomes" id="UP000681722">
    <property type="component" value="Unassembled WGS sequence"/>
</dbReference>